<dbReference type="EMBL" id="JADNYJ010000106">
    <property type="protein sequence ID" value="KAF8884740.1"/>
    <property type="molecule type" value="Genomic_DNA"/>
</dbReference>
<dbReference type="InterPro" id="IPR009057">
    <property type="entry name" value="Homeodomain-like_sf"/>
</dbReference>
<accession>A0A9P5NH72</accession>
<dbReference type="OrthoDB" id="3022198at2759"/>
<keyword evidence="2" id="KW-1185">Reference proteome</keyword>
<name>A0A9P5NH72_GYMJU</name>
<organism evidence="1 2">
    <name type="scientific">Gymnopilus junonius</name>
    <name type="common">Spectacular rustgill mushroom</name>
    <name type="synonym">Gymnopilus spectabilis subsp. junonius</name>
    <dbReference type="NCBI Taxonomy" id="109634"/>
    <lineage>
        <taxon>Eukaryota</taxon>
        <taxon>Fungi</taxon>
        <taxon>Dikarya</taxon>
        <taxon>Basidiomycota</taxon>
        <taxon>Agaricomycotina</taxon>
        <taxon>Agaricomycetes</taxon>
        <taxon>Agaricomycetidae</taxon>
        <taxon>Agaricales</taxon>
        <taxon>Agaricineae</taxon>
        <taxon>Hymenogastraceae</taxon>
        <taxon>Gymnopilus</taxon>
    </lineage>
</organism>
<dbReference type="Pfam" id="PF13384">
    <property type="entry name" value="HTH_23"/>
    <property type="match status" value="1"/>
</dbReference>
<proteinExistence type="predicted"/>
<dbReference type="AlphaFoldDB" id="A0A9P5NH72"/>
<dbReference type="SUPFAM" id="SSF46689">
    <property type="entry name" value="Homeodomain-like"/>
    <property type="match status" value="1"/>
</dbReference>
<gene>
    <name evidence="1" type="ORF">CPB84DRAFT_1685785</name>
</gene>
<reference evidence="1" key="1">
    <citation type="submission" date="2020-11" db="EMBL/GenBank/DDBJ databases">
        <authorList>
            <consortium name="DOE Joint Genome Institute"/>
            <person name="Ahrendt S."/>
            <person name="Riley R."/>
            <person name="Andreopoulos W."/>
            <person name="LaButti K."/>
            <person name="Pangilinan J."/>
            <person name="Ruiz-duenas F.J."/>
            <person name="Barrasa J.M."/>
            <person name="Sanchez-Garcia M."/>
            <person name="Camarero S."/>
            <person name="Miyauchi S."/>
            <person name="Serrano A."/>
            <person name="Linde D."/>
            <person name="Babiker R."/>
            <person name="Drula E."/>
            <person name="Ayuso-Fernandez I."/>
            <person name="Pacheco R."/>
            <person name="Padilla G."/>
            <person name="Ferreira P."/>
            <person name="Barriuso J."/>
            <person name="Kellner H."/>
            <person name="Castanera R."/>
            <person name="Alfaro M."/>
            <person name="Ramirez L."/>
            <person name="Pisabarro A.G."/>
            <person name="Kuo A."/>
            <person name="Tritt A."/>
            <person name="Lipzen A."/>
            <person name="He G."/>
            <person name="Yan M."/>
            <person name="Ng V."/>
            <person name="Cullen D."/>
            <person name="Martin F."/>
            <person name="Rosso M.-N."/>
            <person name="Henrissat B."/>
            <person name="Hibbett D."/>
            <person name="Martinez A.T."/>
            <person name="Grigoriev I.V."/>
        </authorList>
    </citation>
    <scope>NUCLEOTIDE SEQUENCE</scope>
    <source>
        <strain evidence="1">AH 44721</strain>
    </source>
</reference>
<evidence type="ECO:0000313" key="2">
    <source>
        <dbReference type="Proteomes" id="UP000724874"/>
    </source>
</evidence>
<sequence length="93" mass="10443">MAPQLSEDLRKRILVWHQEQGKTPDEIATLAGCSRRTVYYILSFDRDYGTTKNPFAQAVGRLCSLDVGDTNYLISLAKKRSPDDNPISLSVEP</sequence>
<comment type="caution">
    <text evidence="1">The sequence shown here is derived from an EMBL/GenBank/DDBJ whole genome shotgun (WGS) entry which is preliminary data.</text>
</comment>
<protein>
    <submittedName>
        <fullName evidence="1">Uncharacterized protein</fullName>
    </submittedName>
</protein>
<dbReference type="Proteomes" id="UP000724874">
    <property type="component" value="Unassembled WGS sequence"/>
</dbReference>
<dbReference type="Gene3D" id="1.10.10.10">
    <property type="entry name" value="Winged helix-like DNA-binding domain superfamily/Winged helix DNA-binding domain"/>
    <property type="match status" value="1"/>
</dbReference>
<evidence type="ECO:0000313" key="1">
    <source>
        <dbReference type="EMBL" id="KAF8884740.1"/>
    </source>
</evidence>
<dbReference type="InterPro" id="IPR036388">
    <property type="entry name" value="WH-like_DNA-bd_sf"/>
</dbReference>